<evidence type="ECO:0000313" key="1">
    <source>
        <dbReference type="EMBL" id="DAF93245.1"/>
    </source>
</evidence>
<protein>
    <submittedName>
        <fullName evidence="1">Uncharacterized protein</fullName>
    </submittedName>
</protein>
<organism evidence="1">
    <name type="scientific">Myoviridae sp. ctcyQ27</name>
    <dbReference type="NCBI Taxonomy" id="2825139"/>
    <lineage>
        <taxon>Viruses</taxon>
        <taxon>Duplodnaviria</taxon>
        <taxon>Heunggongvirae</taxon>
        <taxon>Uroviricota</taxon>
        <taxon>Caudoviricetes</taxon>
    </lineage>
</organism>
<sequence>MKLTDSSLIANMIQECKGLSWTVNFGDVVEVIQFSITGTVDFLKQVKSKKEKTALVFEDIKGNMVAAATVEYIEGEDGNPGNWSVEFTFDPEDIKDCKTYSIYESGPKEVIAKRGFDDFKVRFSAPDVLSQLSTLFFSLLKDFLDQNAVEGSTFELKHDPYFVATVDVIDGEKVMSFIPDGAVKRLIKDDDSSSENATE</sequence>
<accession>A0A8S5UFJ2</accession>
<name>A0A8S5UFJ2_9CAUD</name>
<dbReference type="EMBL" id="BK016080">
    <property type="protein sequence ID" value="DAF93245.1"/>
    <property type="molecule type" value="Genomic_DNA"/>
</dbReference>
<proteinExistence type="predicted"/>
<reference evidence="1" key="1">
    <citation type="journal article" date="2021" name="Proc. Natl. Acad. Sci. U.S.A.">
        <title>A Catalog of Tens of Thousands of Viruses from Human Metagenomes Reveals Hidden Associations with Chronic Diseases.</title>
        <authorList>
            <person name="Tisza M.J."/>
            <person name="Buck C.B."/>
        </authorList>
    </citation>
    <scope>NUCLEOTIDE SEQUENCE</scope>
    <source>
        <strain evidence="1">CtcyQ27</strain>
    </source>
</reference>